<dbReference type="InterPro" id="IPR037396">
    <property type="entry name" value="FMN_HAD"/>
</dbReference>
<dbReference type="PROSITE" id="PS00557">
    <property type="entry name" value="FMN_HYDROXY_ACID_DH_1"/>
    <property type="match status" value="1"/>
</dbReference>
<evidence type="ECO:0000256" key="1">
    <source>
        <dbReference type="ARBA" id="ARBA00001917"/>
    </source>
</evidence>
<accession>A0ABP8ZX64</accession>
<dbReference type="CDD" id="cd02809">
    <property type="entry name" value="alpha_hydroxyacid_oxid_FMN"/>
    <property type="match status" value="1"/>
</dbReference>
<keyword evidence="8" id="KW-1185">Reference proteome</keyword>
<comment type="caution">
    <text evidence="7">The sequence shown here is derived from an EMBL/GenBank/DDBJ whole genome shotgun (WGS) entry which is preliminary data.</text>
</comment>
<dbReference type="PANTHER" id="PTHR10578">
    <property type="entry name" value="S -2-HYDROXY-ACID OXIDASE-RELATED"/>
    <property type="match status" value="1"/>
</dbReference>
<dbReference type="PROSITE" id="PS51349">
    <property type="entry name" value="FMN_HYDROXY_ACID_DH_2"/>
    <property type="match status" value="1"/>
</dbReference>
<evidence type="ECO:0000313" key="7">
    <source>
        <dbReference type="EMBL" id="GAA4768767.1"/>
    </source>
</evidence>
<dbReference type="InterPro" id="IPR008259">
    <property type="entry name" value="FMN_hydac_DH_AS"/>
</dbReference>
<evidence type="ECO:0000256" key="3">
    <source>
        <dbReference type="ARBA" id="ARBA00022643"/>
    </source>
</evidence>
<sequence length="423" mass="45787">MLKRQLPNPAELLELMQFKKPDLNGKRRRLESALTTYDLRTIAKRRTPAAAFDYTDGAAEGEFSITRARQAFEDIEFHPDILRPAANVDTSTTVLDGPSALPFGIAPTGFTRLMQTEGEYAGAGAAAAAGIPFTLSTLGTTSIEDVKATNPNGRNWFQLYVMRQREISYGLVERAAAAGFDTLMFTVDTPVAGARLRDKRNGFSIPPQLSLGTVINAIPRPWWWFDFLTMPKLEFASLSTTGGTVGDLLNAAMDPTISYDDLDVIRSMWPGKLVVKGVQNVPDAKKLIDLGVDGIVLSNHGGRQLDRAPIPFHLLPNVVREVGKDATVMIDTGIMNGADIVASVALGAKFTLVGRAYLYGLMAGGRAGVDRMIAILRTEIERTMALLGVSTLDELEPRHVTQLARLVPVAPSHVAAAEAVTAR</sequence>
<dbReference type="PANTHER" id="PTHR10578:SF107">
    <property type="entry name" value="2-HYDROXYACID OXIDASE 1"/>
    <property type="match status" value="1"/>
</dbReference>
<dbReference type="Gene3D" id="3.20.20.70">
    <property type="entry name" value="Aldolase class I"/>
    <property type="match status" value="1"/>
</dbReference>
<keyword evidence="2" id="KW-0285">Flavoprotein</keyword>
<comment type="cofactor">
    <cofactor evidence="1">
        <name>FMN</name>
        <dbReference type="ChEBI" id="CHEBI:58210"/>
    </cofactor>
</comment>
<dbReference type="InterPro" id="IPR012133">
    <property type="entry name" value="Alpha-hydoxy_acid_DH_FMN"/>
</dbReference>
<comment type="similarity">
    <text evidence="5">Belongs to the FMN-dependent alpha-hydroxy acid dehydrogenase family.</text>
</comment>
<dbReference type="PIRSF" id="PIRSF000138">
    <property type="entry name" value="Al-hdrx_acd_dh"/>
    <property type="match status" value="1"/>
</dbReference>
<gene>
    <name evidence="7" type="primary">lldD</name>
    <name evidence="7" type="ORF">GCM10023351_10500</name>
</gene>
<dbReference type="EMBL" id="BAABKO010000001">
    <property type="protein sequence ID" value="GAA4768767.1"/>
    <property type="molecule type" value="Genomic_DNA"/>
</dbReference>
<dbReference type="Pfam" id="PF01070">
    <property type="entry name" value="FMN_dh"/>
    <property type="match status" value="1"/>
</dbReference>
<keyword evidence="4" id="KW-0560">Oxidoreductase</keyword>
<protein>
    <submittedName>
        <fullName evidence="7">Quinone-dependent L-lactate dehydrogenase</fullName>
    </submittedName>
</protein>
<organism evidence="7 8">
    <name type="scientific">Microbacterium gilvum</name>
    <dbReference type="NCBI Taxonomy" id="1336204"/>
    <lineage>
        <taxon>Bacteria</taxon>
        <taxon>Bacillati</taxon>
        <taxon>Actinomycetota</taxon>
        <taxon>Actinomycetes</taxon>
        <taxon>Micrococcales</taxon>
        <taxon>Microbacteriaceae</taxon>
        <taxon>Microbacterium</taxon>
    </lineage>
</organism>
<reference evidence="8" key="1">
    <citation type="journal article" date="2019" name="Int. J. Syst. Evol. Microbiol.">
        <title>The Global Catalogue of Microorganisms (GCM) 10K type strain sequencing project: providing services to taxonomists for standard genome sequencing and annotation.</title>
        <authorList>
            <consortium name="The Broad Institute Genomics Platform"/>
            <consortium name="The Broad Institute Genome Sequencing Center for Infectious Disease"/>
            <person name="Wu L."/>
            <person name="Ma J."/>
        </authorList>
    </citation>
    <scope>NUCLEOTIDE SEQUENCE [LARGE SCALE GENOMIC DNA]</scope>
    <source>
        <strain evidence="8">JCM 18537</strain>
    </source>
</reference>
<dbReference type="RefSeq" id="WP_345436672.1">
    <property type="nucleotide sequence ID" value="NZ_BAABKO010000001.1"/>
</dbReference>
<keyword evidence="3" id="KW-0288">FMN</keyword>
<dbReference type="SUPFAM" id="SSF51395">
    <property type="entry name" value="FMN-linked oxidoreductases"/>
    <property type="match status" value="1"/>
</dbReference>
<dbReference type="InterPro" id="IPR013785">
    <property type="entry name" value="Aldolase_TIM"/>
</dbReference>
<proteinExistence type="inferred from homology"/>
<evidence type="ECO:0000256" key="4">
    <source>
        <dbReference type="ARBA" id="ARBA00023002"/>
    </source>
</evidence>
<evidence type="ECO:0000313" key="8">
    <source>
        <dbReference type="Proteomes" id="UP001501645"/>
    </source>
</evidence>
<evidence type="ECO:0000256" key="2">
    <source>
        <dbReference type="ARBA" id="ARBA00022630"/>
    </source>
</evidence>
<evidence type="ECO:0000256" key="5">
    <source>
        <dbReference type="ARBA" id="ARBA00024042"/>
    </source>
</evidence>
<dbReference type="InterPro" id="IPR000262">
    <property type="entry name" value="FMN-dep_DH"/>
</dbReference>
<feature type="domain" description="FMN hydroxy acid dehydrogenase" evidence="6">
    <location>
        <begin position="28"/>
        <end position="405"/>
    </location>
</feature>
<dbReference type="Proteomes" id="UP001501645">
    <property type="component" value="Unassembled WGS sequence"/>
</dbReference>
<evidence type="ECO:0000259" key="6">
    <source>
        <dbReference type="PROSITE" id="PS51349"/>
    </source>
</evidence>
<name>A0ABP8ZX64_9MICO</name>